<feature type="binding site" evidence="1">
    <location>
        <position position="92"/>
    </location>
    <ligand>
        <name>Mn(2+)</name>
        <dbReference type="ChEBI" id="CHEBI:29035"/>
        <label>2</label>
    </ligand>
</feature>
<feature type="binding site" evidence="1">
    <location>
        <position position="152"/>
    </location>
    <ligand>
        <name>Mn(2+)</name>
        <dbReference type="ChEBI" id="CHEBI:29035"/>
        <label>2</label>
    </ligand>
</feature>
<protein>
    <submittedName>
        <fullName evidence="3">Amidohydrolase</fullName>
    </submittedName>
</protein>
<dbReference type="Proteomes" id="UP000824072">
    <property type="component" value="Unassembled WGS sequence"/>
</dbReference>
<evidence type="ECO:0000313" key="3">
    <source>
        <dbReference type="EMBL" id="HIU34301.1"/>
    </source>
</evidence>
<dbReference type="InterPro" id="IPR002933">
    <property type="entry name" value="Peptidase_M20"/>
</dbReference>
<feature type="binding site" evidence="1">
    <location>
        <position position="341"/>
    </location>
    <ligand>
        <name>Mn(2+)</name>
        <dbReference type="ChEBI" id="CHEBI:29035"/>
        <label>2</label>
    </ligand>
</feature>
<dbReference type="Gene3D" id="3.40.630.10">
    <property type="entry name" value="Zn peptidases"/>
    <property type="match status" value="1"/>
</dbReference>
<dbReference type="EMBL" id="DVMU01000159">
    <property type="protein sequence ID" value="HIU34301.1"/>
    <property type="molecule type" value="Genomic_DNA"/>
</dbReference>
<evidence type="ECO:0000313" key="4">
    <source>
        <dbReference type="Proteomes" id="UP000824072"/>
    </source>
</evidence>
<dbReference type="PANTHER" id="PTHR11014">
    <property type="entry name" value="PEPTIDASE M20 FAMILY MEMBER"/>
    <property type="match status" value="1"/>
</dbReference>
<proteinExistence type="predicted"/>
<dbReference type="GO" id="GO:0046872">
    <property type="term" value="F:metal ion binding"/>
    <property type="evidence" value="ECO:0007669"/>
    <property type="project" value="UniProtKB-KW"/>
</dbReference>
<dbReference type="PANTHER" id="PTHR11014:SF98">
    <property type="entry name" value="N-ACETYLDIAMINOPIMELATE DEACETYLASE"/>
    <property type="match status" value="1"/>
</dbReference>
<dbReference type="NCBIfam" id="TIGR01891">
    <property type="entry name" value="amidohydrolases"/>
    <property type="match status" value="1"/>
</dbReference>
<dbReference type="Pfam" id="PF07687">
    <property type="entry name" value="M20_dimer"/>
    <property type="match status" value="1"/>
</dbReference>
<dbReference type="Gene3D" id="3.30.70.360">
    <property type="match status" value="1"/>
</dbReference>
<dbReference type="Pfam" id="PF01546">
    <property type="entry name" value="Peptidase_M20"/>
    <property type="match status" value="1"/>
</dbReference>
<accession>A0A9D1LD07</accession>
<dbReference type="InterPro" id="IPR011650">
    <property type="entry name" value="Peptidase_M20_dimer"/>
</dbReference>
<dbReference type="InterPro" id="IPR036264">
    <property type="entry name" value="Bact_exopeptidase_dim_dom"/>
</dbReference>
<organism evidence="3 4">
    <name type="scientific">Candidatus Pullichristensenella excrementigallinarum</name>
    <dbReference type="NCBI Taxonomy" id="2840907"/>
    <lineage>
        <taxon>Bacteria</taxon>
        <taxon>Bacillati</taxon>
        <taxon>Bacillota</taxon>
        <taxon>Clostridia</taxon>
        <taxon>Candidatus Pullichristensenella</taxon>
    </lineage>
</organism>
<dbReference type="InterPro" id="IPR017439">
    <property type="entry name" value="Amidohydrolase"/>
</dbReference>
<evidence type="ECO:0000259" key="2">
    <source>
        <dbReference type="Pfam" id="PF07687"/>
    </source>
</evidence>
<gene>
    <name evidence="3" type="ORF">IAB02_07040</name>
</gene>
<dbReference type="GO" id="GO:0019877">
    <property type="term" value="P:diaminopimelate biosynthetic process"/>
    <property type="evidence" value="ECO:0007669"/>
    <property type="project" value="TreeGrafter"/>
</dbReference>
<feature type="binding site" evidence="1">
    <location>
        <position position="126"/>
    </location>
    <ligand>
        <name>Mn(2+)</name>
        <dbReference type="ChEBI" id="CHEBI:29035"/>
        <label>2</label>
    </ligand>
</feature>
<dbReference type="SUPFAM" id="SSF55031">
    <property type="entry name" value="Bacterial exopeptidase dimerisation domain"/>
    <property type="match status" value="1"/>
</dbReference>
<comment type="cofactor">
    <cofactor evidence="1">
        <name>Mn(2+)</name>
        <dbReference type="ChEBI" id="CHEBI:29035"/>
    </cofactor>
    <text evidence="1">The Mn(2+) ion enhances activity.</text>
</comment>
<dbReference type="PIRSF" id="PIRSF005962">
    <property type="entry name" value="Pept_M20D_amidohydro"/>
    <property type="match status" value="1"/>
</dbReference>
<dbReference type="SUPFAM" id="SSF53187">
    <property type="entry name" value="Zn-dependent exopeptidases"/>
    <property type="match status" value="1"/>
</dbReference>
<evidence type="ECO:0000256" key="1">
    <source>
        <dbReference type="PIRSR" id="PIRSR005962-1"/>
    </source>
</evidence>
<keyword evidence="1" id="KW-0479">Metal-binding</keyword>
<reference evidence="3" key="1">
    <citation type="submission" date="2020-10" db="EMBL/GenBank/DDBJ databases">
        <authorList>
            <person name="Gilroy R."/>
        </authorList>
    </citation>
    <scope>NUCLEOTIDE SEQUENCE</scope>
    <source>
        <strain evidence="3">ChiHcec3-11533</strain>
    </source>
</reference>
<dbReference type="AlphaFoldDB" id="A0A9D1LD07"/>
<feature type="binding site" evidence="1">
    <location>
        <position position="90"/>
    </location>
    <ligand>
        <name>Mn(2+)</name>
        <dbReference type="ChEBI" id="CHEBI:29035"/>
        <label>2</label>
    </ligand>
</feature>
<dbReference type="GO" id="GO:0050118">
    <property type="term" value="F:N-acetyldiaminopimelate deacetylase activity"/>
    <property type="evidence" value="ECO:0007669"/>
    <property type="project" value="TreeGrafter"/>
</dbReference>
<name>A0A9D1LD07_9FIRM</name>
<keyword evidence="1" id="KW-0464">Manganese</keyword>
<feature type="domain" description="Peptidase M20 dimerisation" evidence="2">
    <location>
        <begin position="175"/>
        <end position="264"/>
    </location>
</feature>
<comment type="caution">
    <text evidence="3">The sequence shown here is derived from an EMBL/GenBank/DDBJ whole genome shotgun (WGS) entry which is preliminary data.</text>
</comment>
<sequence length="366" mass="40209">MVENLRRHRRALHRIPEIGFDLPKTRAYILDALSQTDAQISSAAQSGVLAFFDAGKAQTVAFRSDMDALPVAEISDVPFASEHPGRMHACGHDGHMAVLLTFSHWVQERLAELPNNVLLIFQPAEESGGGANKIVESGALEQYRVKRIFATHVEPSLPLGTLACRPGAFMAQSSEVHICVQGKAAHAARWREGIDAAYAGALLIVELSRMERSLPEDMPRLLKFGKLHAGTAVNVIAEEAQLGGTMRAFSAEDFRFLRDQVLSVAAECEAATGARISVEFSESYPPLRNDPALYEMFLRATEGMDVRRCEPNLLSEDFSYYLQFVPGLMFQTGLGTGAELHSSQFHMDERALLSAYEAFCRLAALA</sequence>
<reference evidence="3" key="2">
    <citation type="journal article" date="2021" name="PeerJ">
        <title>Extensive microbial diversity within the chicken gut microbiome revealed by metagenomics and culture.</title>
        <authorList>
            <person name="Gilroy R."/>
            <person name="Ravi A."/>
            <person name="Getino M."/>
            <person name="Pursley I."/>
            <person name="Horton D.L."/>
            <person name="Alikhan N.F."/>
            <person name="Baker D."/>
            <person name="Gharbi K."/>
            <person name="Hall N."/>
            <person name="Watson M."/>
            <person name="Adriaenssens E.M."/>
            <person name="Foster-Nyarko E."/>
            <person name="Jarju S."/>
            <person name="Secka A."/>
            <person name="Antonio M."/>
            <person name="Oren A."/>
            <person name="Chaudhuri R.R."/>
            <person name="La Ragione R."/>
            <person name="Hildebrand F."/>
            <person name="Pallen M.J."/>
        </authorList>
    </citation>
    <scope>NUCLEOTIDE SEQUENCE</scope>
    <source>
        <strain evidence="3">ChiHcec3-11533</strain>
    </source>
</reference>